<evidence type="ECO:0000313" key="2">
    <source>
        <dbReference type="Proteomes" id="UP001216899"/>
    </source>
</evidence>
<accession>A0ABY7UN94</accession>
<organism evidence="1 2">
    <name type="scientific">Paracoccus marcusii</name>
    <dbReference type="NCBI Taxonomy" id="59779"/>
    <lineage>
        <taxon>Bacteria</taxon>
        <taxon>Pseudomonadati</taxon>
        <taxon>Pseudomonadota</taxon>
        <taxon>Alphaproteobacteria</taxon>
        <taxon>Rhodobacterales</taxon>
        <taxon>Paracoccaceae</taxon>
        <taxon>Paracoccus</taxon>
    </lineage>
</organism>
<proteinExistence type="predicted"/>
<dbReference type="RefSeq" id="WP_273742658.1">
    <property type="nucleotide sequence ID" value="NZ_CP117466.1"/>
</dbReference>
<dbReference type="Proteomes" id="UP001216899">
    <property type="component" value="Chromosome"/>
</dbReference>
<protein>
    <submittedName>
        <fullName evidence="1">Uncharacterized protein</fullName>
    </submittedName>
</protein>
<keyword evidence="2" id="KW-1185">Reference proteome</keyword>
<name>A0ABY7UN94_9RHOB</name>
<dbReference type="EMBL" id="CP117466">
    <property type="protein sequence ID" value="WDA11402.1"/>
    <property type="molecule type" value="Genomic_DNA"/>
</dbReference>
<sequence length="206" mass="22747">MPARDDLMAIPDEVLRDGRIGQAVLVFMDFRDGPKRWWTGFGDLDVGGYRWQGVGDLVSIGKISTAYQVSAKQLTFKVAATPEMFALALNAKARVRDRAVTVYLQLFSNIRQAAFTAGGGELLAGDPVGSPISLFNGTMQRMPWSGEGSTKREISIEAEGLFFRRNAPPRGRWTDPDQRALYAGDRGLERLPLYANGYEVGWRISG</sequence>
<evidence type="ECO:0000313" key="1">
    <source>
        <dbReference type="EMBL" id="WDA11402.1"/>
    </source>
</evidence>
<reference evidence="1 2" key="1">
    <citation type="submission" date="2023-02" db="EMBL/GenBank/DDBJ databases">
        <title>Whole genome sequenc of Paracoccus marcusii MBLB0836.</title>
        <authorList>
            <person name="Seo M.-J."/>
            <person name="Cho E.-S."/>
            <person name="Hwang C.Y."/>
        </authorList>
    </citation>
    <scope>NUCLEOTIDE SEQUENCE [LARGE SCALE GENOMIC DNA]</scope>
    <source>
        <strain evidence="1 2">MBLB0836</strain>
    </source>
</reference>
<gene>
    <name evidence="1" type="ORF">PRL19_08720</name>
</gene>